<dbReference type="Proteomes" id="UP000285575">
    <property type="component" value="Unassembled WGS sequence"/>
</dbReference>
<evidence type="ECO:0000259" key="3">
    <source>
        <dbReference type="Pfam" id="PF02954"/>
    </source>
</evidence>
<organism evidence="4 5">
    <name type="scientific">Rubrivivax rivuli</name>
    <dbReference type="NCBI Taxonomy" id="1862385"/>
    <lineage>
        <taxon>Bacteria</taxon>
        <taxon>Pseudomonadati</taxon>
        <taxon>Pseudomonadota</taxon>
        <taxon>Betaproteobacteria</taxon>
        <taxon>Burkholderiales</taxon>
        <taxon>Sphaerotilaceae</taxon>
        <taxon>Rubrivivax</taxon>
    </lineage>
</organism>
<dbReference type="SUPFAM" id="SSF55781">
    <property type="entry name" value="GAF domain-like"/>
    <property type="match status" value="1"/>
</dbReference>
<comment type="caution">
    <text evidence="4">The sequence shown here is derived from an EMBL/GenBank/DDBJ whole genome shotgun (WGS) entry which is preliminary data.</text>
</comment>
<reference evidence="4 5" key="1">
    <citation type="submission" date="2019-01" db="EMBL/GenBank/DDBJ databases">
        <authorList>
            <person name="Chen W.-M."/>
        </authorList>
    </citation>
    <scope>NUCLEOTIDE SEQUENCE [LARGE SCALE GENOMIC DNA]</scope>
    <source>
        <strain evidence="4 5">KYPY4</strain>
    </source>
</reference>
<accession>A0A437RL06</accession>
<evidence type="ECO:0000256" key="1">
    <source>
        <dbReference type="SAM" id="MobiDB-lite"/>
    </source>
</evidence>
<protein>
    <submittedName>
        <fullName evidence="4">GAF domain-containing protein</fullName>
    </submittedName>
</protein>
<proteinExistence type="predicted"/>
<dbReference type="EMBL" id="SACR01000002">
    <property type="protein sequence ID" value="RVU47471.1"/>
    <property type="molecule type" value="Genomic_DNA"/>
</dbReference>
<sequence>MHHPPAGRRSAHSAVALPEQPFFASAPQRAALARERLFVEGQRPTGLVAEPIIQSWQRCLVAHRQPGEKLAFDPVTASRRHGALQRGRPLLEAARPALERLQATLARTGVRSFLCDGEGLVVHSSPVPVDTEPVLGLASRLGVNLGEDAVGTTAPGLVLRTGQAVTVTREEHFFDLCGRLSCAAAPIRDRQGRLAGVLDLSTEGRAFTFDAAALVGLYASSIEDALLAEPDGDTLVLHFQADPRLLGTPLQALAGIDAQGRVAWANRAARSLLGTDDLQERPVAEVFGHELAVLMATAGTRGPQPLQLANGLGVWLRARLQMAPGARSDDGEGRRTPAPTLAPPAAEASTRAVAPEPAPSAAADAASTLAEHDHRLVLQALARNGGNVSRAARELGVSRGLLYRRLAAARGRPGESSGA</sequence>
<dbReference type="OrthoDB" id="9761705at2"/>
<dbReference type="InterPro" id="IPR003018">
    <property type="entry name" value="GAF"/>
</dbReference>
<evidence type="ECO:0000313" key="5">
    <source>
        <dbReference type="Proteomes" id="UP000285575"/>
    </source>
</evidence>
<feature type="compositionally biased region" description="Low complexity" evidence="1">
    <location>
        <begin position="336"/>
        <end position="366"/>
    </location>
</feature>
<dbReference type="InterPro" id="IPR009057">
    <property type="entry name" value="Homeodomain-like_sf"/>
</dbReference>
<dbReference type="Pfam" id="PF02954">
    <property type="entry name" value="HTH_8"/>
    <property type="match status" value="1"/>
</dbReference>
<dbReference type="Gene3D" id="3.30.450.40">
    <property type="match status" value="1"/>
</dbReference>
<dbReference type="SUPFAM" id="SSF46689">
    <property type="entry name" value="Homeodomain-like"/>
    <property type="match status" value="1"/>
</dbReference>
<name>A0A437RL06_9BURK</name>
<dbReference type="RefSeq" id="WP_128227934.1">
    <property type="nucleotide sequence ID" value="NZ_SACR01000002.1"/>
</dbReference>
<dbReference type="Pfam" id="PF01590">
    <property type="entry name" value="GAF"/>
    <property type="match status" value="1"/>
</dbReference>
<evidence type="ECO:0000313" key="4">
    <source>
        <dbReference type="EMBL" id="RVU47471.1"/>
    </source>
</evidence>
<feature type="domain" description="GAF" evidence="2">
    <location>
        <begin position="91"/>
        <end position="225"/>
    </location>
</feature>
<dbReference type="InterPro" id="IPR002197">
    <property type="entry name" value="HTH_Fis"/>
</dbReference>
<dbReference type="PRINTS" id="PR01590">
    <property type="entry name" value="HTHFIS"/>
</dbReference>
<dbReference type="Gene3D" id="1.10.10.60">
    <property type="entry name" value="Homeodomain-like"/>
    <property type="match status" value="1"/>
</dbReference>
<keyword evidence="5" id="KW-1185">Reference proteome</keyword>
<dbReference type="InterPro" id="IPR029016">
    <property type="entry name" value="GAF-like_dom_sf"/>
</dbReference>
<dbReference type="GO" id="GO:0043565">
    <property type="term" value="F:sequence-specific DNA binding"/>
    <property type="evidence" value="ECO:0007669"/>
    <property type="project" value="InterPro"/>
</dbReference>
<evidence type="ECO:0000259" key="2">
    <source>
        <dbReference type="Pfam" id="PF01590"/>
    </source>
</evidence>
<feature type="region of interest" description="Disordered" evidence="1">
    <location>
        <begin position="324"/>
        <end position="366"/>
    </location>
</feature>
<gene>
    <name evidence="4" type="ORF">EOE66_06940</name>
</gene>
<feature type="domain" description="DNA binding HTH" evidence="3">
    <location>
        <begin position="369"/>
        <end position="407"/>
    </location>
</feature>
<dbReference type="AlphaFoldDB" id="A0A437RL06"/>